<dbReference type="InterPro" id="IPR007405">
    <property type="entry name" value="Phage_KVP40_Orf299"/>
</dbReference>
<evidence type="ECO:0000313" key="1">
    <source>
        <dbReference type="EMBL" id="MFC5650190.1"/>
    </source>
</evidence>
<keyword evidence="2" id="KW-1185">Reference proteome</keyword>
<accession>A0ABW0VWD7</accession>
<dbReference type="RefSeq" id="WP_379188743.1">
    <property type="nucleotide sequence ID" value="NZ_JBHSOW010000047.1"/>
</dbReference>
<dbReference type="PANTHER" id="PTHR39961:SF1">
    <property type="entry name" value="DUF458 DOMAIN-CONTAINING PROTEIN"/>
    <property type="match status" value="1"/>
</dbReference>
<organism evidence="1 2">
    <name type="scientific">Paenibacillus solisilvae</name>
    <dbReference type="NCBI Taxonomy" id="2486751"/>
    <lineage>
        <taxon>Bacteria</taxon>
        <taxon>Bacillati</taxon>
        <taxon>Bacillota</taxon>
        <taxon>Bacilli</taxon>
        <taxon>Bacillales</taxon>
        <taxon>Paenibacillaceae</taxon>
        <taxon>Paenibacillus</taxon>
    </lineage>
</organism>
<name>A0ABW0VWD7_9BACL</name>
<dbReference type="Proteomes" id="UP001596047">
    <property type="component" value="Unassembled WGS sequence"/>
</dbReference>
<gene>
    <name evidence="1" type="ORF">ACFPYJ_13850</name>
</gene>
<protein>
    <submittedName>
        <fullName evidence="1">Ribonuclease H-like YkuK family protein</fullName>
    </submittedName>
</protein>
<dbReference type="Pfam" id="PF04308">
    <property type="entry name" value="RNaseH_like"/>
    <property type="match status" value="1"/>
</dbReference>
<dbReference type="PANTHER" id="PTHR39961">
    <property type="entry name" value="HYPOTHETICAL CYTOSOLIC PROTEIN"/>
    <property type="match status" value="1"/>
</dbReference>
<comment type="caution">
    <text evidence="1">The sequence shown here is derived from an EMBL/GenBank/DDBJ whole genome shotgun (WGS) entry which is preliminary data.</text>
</comment>
<proteinExistence type="predicted"/>
<evidence type="ECO:0000313" key="2">
    <source>
        <dbReference type="Proteomes" id="UP001596047"/>
    </source>
</evidence>
<sequence>MRRNPIIPWIHSMEFTNTTERHMDLCAVYSRIDAFMRQEPHANYTLVIGTDGQVHRGFTKLITGIIIRRESKGAWACYRQVIIPREIMSVREKLSTETSLSEEIACFFDKRKRNQLEDIIMPFVYQGASFDVSIHIDAGQDKIKSKTAFFVTEMVNRVESLGWVPVIKPDSYGASSYADRYSKSSSIPAVSLAKI</sequence>
<dbReference type="EMBL" id="JBHSOW010000047">
    <property type="protein sequence ID" value="MFC5650190.1"/>
    <property type="molecule type" value="Genomic_DNA"/>
</dbReference>
<reference evidence="2" key="1">
    <citation type="journal article" date="2019" name="Int. J. Syst. Evol. Microbiol.">
        <title>The Global Catalogue of Microorganisms (GCM) 10K type strain sequencing project: providing services to taxonomists for standard genome sequencing and annotation.</title>
        <authorList>
            <consortium name="The Broad Institute Genomics Platform"/>
            <consortium name="The Broad Institute Genome Sequencing Center for Infectious Disease"/>
            <person name="Wu L."/>
            <person name="Ma J."/>
        </authorList>
    </citation>
    <scope>NUCLEOTIDE SEQUENCE [LARGE SCALE GENOMIC DNA]</scope>
    <source>
        <strain evidence="2">CGMCC 1.3240</strain>
    </source>
</reference>